<dbReference type="CDD" id="cd09272">
    <property type="entry name" value="RNase_HI_RT_Ty1"/>
    <property type="match status" value="1"/>
</dbReference>
<dbReference type="PANTHER" id="PTHR11439">
    <property type="entry name" value="GAG-POL-RELATED RETROTRANSPOSON"/>
    <property type="match status" value="1"/>
</dbReference>
<dbReference type="EMBL" id="BKCJ010007510">
    <property type="protein sequence ID" value="GEU77613.1"/>
    <property type="molecule type" value="Genomic_DNA"/>
</dbReference>
<feature type="region of interest" description="Disordered" evidence="1">
    <location>
        <begin position="274"/>
        <end position="295"/>
    </location>
</feature>
<evidence type="ECO:0000313" key="2">
    <source>
        <dbReference type="EMBL" id="GEU77613.1"/>
    </source>
</evidence>
<dbReference type="PANTHER" id="PTHR11439:SF463">
    <property type="entry name" value="REVERSE TRANSCRIPTASE TY1_COPIA-TYPE DOMAIN-CONTAINING PROTEIN"/>
    <property type="match status" value="1"/>
</dbReference>
<name>A0A6L2MUR7_TANCI</name>
<feature type="non-terminal residue" evidence="2">
    <location>
        <position position="1"/>
    </location>
</feature>
<organism evidence="2">
    <name type="scientific">Tanacetum cinerariifolium</name>
    <name type="common">Dalmatian daisy</name>
    <name type="synonym">Chrysanthemum cinerariifolium</name>
    <dbReference type="NCBI Taxonomy" id="118510"/>
    <lineage>
        <taxon>Eukaryota</taxon>
        <taxon>Viridiplantae</taxon>
        <taxon>Streptophyta</taxon>
        <taxon>Embryophyta</taxon>
        <taxon>Tracheophyta</taxon>
        <taxon>Spermatophyta</taxon>
        <taxon>Magnoliopsida</taxon>
        <taxon>eudicotyledons</taxon>
        <taxon>Gunneridae</taxon>
        <taxon>Pentapetalae</taxon>
        <taxon>asterids</taxon>
        <taxon>campanulids</taxon>
        <taxon>Asterales</taxon>
        <taxon>Asteraceae</taxon>
        <taxon>Asteroideae</taxon>
        <taxon>Anthemideae</taxon>
        <taxon>Anthemidinae</taxon>
        <taxon>Tanacetum</taxon>
    </lineage>
</organism>
<protein>
    <submittedName>
        <fullName evidence="2">Uncharacterized mitochondrial protein AtMg00810-like</fullName>
    </submittedName>
</protein>
<feature type="compositionally biased region" description="Basic and acidic residues" evidence="1">
    <location>
        <begin position="285"/>
        <end position="295"/>
    </location>
</feature>
<comment type="caution">
    <text evidence="2">The sequence shown here is derived from an EMBL/GenBank/DDBJ whole genome shotgun (WGS) entry which is preliminary data.</text>
</comment>
<dbReference type="AlphaFoldDB" id="A0A6L2MUR7"/>
<feature type="compositionally biased region" description="Basic and acidic residues" evidence="1">
    <location>
        <begin position="362"/>
        <end position="372"/>
    </location>
</feature>
<feature type="region of interest" description="Disordered" evidence="1">
    <location>
        <begin position="356"/>
        <end position="375"/>
    </location>
</feature>
<gene>
    <name evidence="2" type="ORF">Tci_049591</name>
</gene>
<proteinExistence type="predicted"/>
<accession>A0A6L2MUR7</accession>
<reference evidence="2" key="1">
    <citation type="journal article" date="2019" name="Sci. Rep.">
        <title>Draft genome of Tanacetum cinerariifolium, the natural source of mosquito coil.</title>
        <authorList>
            <person name="Yamashiro T."/>
            <person name="Shiraishi A."/>
            <person name="Satake H."/>
            <person name="Nakayama K."/>
        </authorList>
    </citation>
    <scope>NUCLEOTIDE SEQUENCE</scope>
</reference>
<evidence type="ECO:0000256" key="1">
    <source>
        <dbReference type="SAM" id="MobiDB-lite"/>
    </source>
</evidence>
<sequence>TSFRGVTQSSVAMSSAEAEYVAATASCAQVLWIKSQLADYNVLYDKVPIFCDNTSVIAILNNPVLHSKKKHIDIRALTLQPTAMYVEYLKEFWYIAEVEEETKTITFLLSWWDKPLSFTQDESISTIGLAISKLSEEPEQSLIPPSGEVNADDTTDKSLSKAYVQSVTQSKAPTYLKIKKKRIPPSFKPNADAIKSLVASELAEEQENQPSSAEAEKLLDEPDKLNKVVQEIPKSLYDTKSEIKVVKSFLTSNFSKLQKDFDFDLQSMPNDDLRSVSGFEAADSDDTHENEVSKSDHLGDMESFIFHQISMEIKSSLPSLVTTTLKEQLPGLLLDSLKYTLPQLIKDSIKSSVSESIAEELPQEKNNPETPKDTYVQGEQSVAKENTEIAMITHKSKEKKLEGPEEQQKSVQEFTDQLFATYSSKFSPTPLREPTPHRDSAKGKEVAIIEEQVNQLVSYQEEGGYIPKMPKIKSFITPEGTLSQEEYINQIKKLKRLSDLKAEKEKSEQELKKIFNQATLKAQTRKWTKHEAKKAKMMKEYNHQISFRADPLPITKISYVVDSNKEATMKITRGDNPLNLIVHPNFRLRTLLEVYALASKKTGKSNDMLLQSLRAKFQLVITQLKKLGLPPPPTLATFGMTVGDKKRKGQRENEFHLSPTKLIRIQNQIKVDSEIASEMFTQMIYVIEAKIDCIEAKKIVEKNLDNVG</sequence>